<dbReference type="GO" id="GO:0004252">
    <property type="term" value="F:serine-type endopeptidase activity"/>
    <property type="evidence" value="ECO:0007669"/>
    <property type="project" value="InterPro"/>
</dbReference>
<dbReference type="AlphaFoldDB" id="A0A9Q0G559"/>
<dbReference type="Proteomes" id="UP001141552">
    <property type="component" value="Unassembled WGS sequence"/>
</dbReference>
<dbReference type="PANTHER" id="PTHR10381:SF46">
    <property type="entry name" value="ATP-DEPENDENT CLP PROTEASE PROTEOLYTIC SUBUNIT-RELATED PROTEIN 2, CHLOROPLASTIC"/>
    <property type="match status" value="1"/>
</dbReference>
<evidence type="ECO:0000313" key="3">
    <source>
        <dbReference type="EMBL" id="KAJ4842377.1"/>
    </source>
</evidence>
<dbReference type="SUPFAM" id="SSF52096">
    <property type="entry name" value="ClpP/crotonase"/>
    <property type="match status" value="1"/>
</dbReference>
<accession>A0A9Q0G559</accession>
<dbReference type="GO" id="GO:0009532">
    <property type="term" value="C:plastid stroma"/>
    <property type="evidence" value="ECO:0007669"/>
    <property type="project" value="UniProtKB-ARBA"/>
</dbReference>
<dbReference type="CDD" id="cd07017">
    <property type="entry name" value="S14_ClpP_2"/>
    <property type="match status" value="1"/>
</dbReference>
<protein>
    <recommendedName>
        <fullName evidence="2">ATP-dependent Clp protease proteolytic subunit</fullName>
    </recommendedName>
</protein>
<dbReference type="OrthoDB" id="2017408at2759"/>
<comment type="caution">
    <text evidence="3">The sequence shown here is derived from an EMBL/GenBank/DDBJ whole genome shotgun (WGS) entry which is preliminary data.</text>
</comment>
<dbReference type="Gene3D" id="3.90.226.10">
    <property type="entry name" value="2-enoyl-CoA Hydratase, Chain A, domain 1"/>
    <property type="match status" value="1"/>
</dbReference>
<dbReference type="InterPro" id="IPR023562">
    <property type="entry name" value="ClpP/TepA"/>
</dbReference>
<evidence type="ECO:0000256" key="2">
    <source>
        <dbReference type="RuleBase" id="RU003567"/>
    </source>
</evidence>
<sequence>MSFSVSTNLHQPPLSSCRTMRCSGLNLQFPGVGRANSNAEFLRKVNKSLQCGTRNQKPTRAVIKMMPIWPPRFPYKIPGTRHVQWLDVWDCLYRERIVFIAQDINEEFSNQILATMLYLDTINQSERMYFYINCRGGDLSPSLALYDTLKSMKTPLGTKCIGSAFNLAALILAAGEKGFRSAFPLSTIAVENPAGAAHGQADHIQNETNELLRIKDYINSEFAAKTGQPMEKIAKDFRRMKMLSAREAADYGLIDYVVREAEEELEGDDDAVQND</sequence>
<dbReference type="GO" id="GO:0004176">
    <property type="term" value="F:ATP-dependent peptidase activity"/>
    <property type="evidence" value="ECO:0007669"/>
    <property type="project" value="InterPro"/>
</dbReference>
<proteinExistence type="inferred from homology"/>
<gene>
    <name evidence="3" type="ORF">Tsubulata_047907</name>
</gene>
<dbReference type="PRINTS" id="PR00127">
    <property type="entry name" value="CLPPROTEASEP"/>
</dbReference>
<comment type="similarity">
    <text evidence="1 2">Belongs to the peptidase S14 family.</text>
</comment>
<dbReference type="InterPro" id="IPR029045">
    <property type="entry name" value="ClpP/crotonase-like_dom_sf"/>
</dbReference>
<evidence type="ECO:0000256" key="1">
    <source>
        <dbReference type="ARBA" id="ARBA00007039"/>
    </source>
</evidence>
<evidence type="ECO:0000313" key="4">
    <source>
        <dbReference type="Proteomes" id="UP001141552"/>
    </source>
</evidence>
<dbReference type="InterPro" id="IPR001907">
    <property type="entry name" value="ClpP"/>
</dbReference>
<dbReference type="GO" id="GO:0009368">
    <property type="term" value="C:endopeptidase Clp complex"/>
    <property type="evidence" value="ECO:0007669"/>
    <property type="project" value="TreeGrafter"/>
</dbReference>
<keyword evidence="4" id="KW-1185">Reference proteome</keyword>
<name>A0A9Q0G559_9ROSI</name>
<organism evidence="3 4">
    <name type="scientific">Turnera subulata</name>
    <dbReference type="NCBI Taxonomy" id="218843"/>
    <lineage>
        <taxon>Eukaryota</taxon>
        <taxon>Viridiplantae</taxon>
        <taxon>Streptophyta</taxon>
        <taxon>Embryophyta</taxon>
        <taxon>Tracheophyta</taxon>
        <taxon>Spermatophyta</taxon>
        <taxon>Magnoliopsida</taxon>
        <taxon>eudicotyledons</taxon>
        <taxon>Gunneridae</taxon>
        <taxon>Pentapetalae</taxon>
        <taxon>rosids</taxon>
        <taxon>fabids</taxon>
        <taxon>Malpighiales</taxon>
        <taxon>Passifloraceae</taxon>
        <taxon>Turnera</taxon>
    </lineage>
</organism>
<dbReference type="Pfam" id="PF00574">
    <property type="entry name" value="CLP_protease"/>
    <property type="match status" value="1"/>
</dbReference>
<reference evidence="3" key="1">
    <citation type="submission" date="2022-02" db="EMBL/GenBank/DDBJ databases">
        <authorList>
            <person name="Henning P.M."/>
            <person name="McCubbin A.G."/>
            <person name="Shore J.S."/>
        </authorList>
    </citation>
    <scope>NUCLEOTIDE SEQUENCE</scope>
    <source>
        <strain evidence="3">F60SS</strain>
        <tissue evidence="3">Leaves</tissue>
    </source>
</reference>
<dbReference type="EMBL" id="JAKUCV010002501">
    <property type="protein sequence ID" value="KAJ4842377.1"/>
    <property type="molecule type" value="Genomic_DNA"/>
</dbReference>
<dbReference type="GO" id="GO:0006515">
    <property type="term" value="P:protein quality control for misfolded or incompletely synthesized proteins"/>
    <property type="evidence" value="ECO:0007669"/>
    <property type="project" value="TreeGrafter"/>
</dbReference>
<reference evidence="3" key="2">
    <citation type="journal article" date="2023" name="Plants (Basel)">
        <title>Annotation of the Turnera subulata (Passifloraceae) Draft Genome Reveals the S-Locus Evolved after the Divergence of Turneroideae from Passifloroideae in a Stepwise Manner.</title>
        <authorList>
            <person name="Henning P.M."/>
            <person name="Roalson E.H."/>
            <person name="Mir W."/>
            <person name="McCubbin A.G."/>
            <person name="Shore J.S."/>
        </authorList>
    </citation>
    <scope>NUCLEOTIDE SEQUENCE</scope>
    <source>
        <strain evidence="3">F60SS</strain>
    </source>
</reference>
<dbReference type="PANTHER" id="PTHR10381">
    <property type="entry name" value="ATP-DEPENDENT CLP PROTEASE PROTEOLYTIC SUBUNIT"/>
    <property type="match status" value="1"/>
</dbReference>
<dbReference type="GO" id="GO:0051117">
    <property type="term" value="F:ATPase binding"/>
    <property type="evidence" value="ECO:0007669"/>
    <property type="project" value="TreeGrafter"/>
</dbReference>